<dbReference type="EMBL" id="CAUYUJ010018837">
    <property type="protein sequence ID" value="CAK0886679.1"/>
    <property type="molecule type" value="Genomic_DNA"/>
</dbReference>
<evidence type="ECO:0000256" key="2">
    <source>
        <dbReference type="ARBA" id="ARBA00023152"/>
    </source>
</evidence>
<evidence type="ECO:0000256" key="1">
    <source>
        <dbReference type="ARBA" id="ARBA00022490"/>
    </source>
</evidence>
<evidence type="ECO:0000313" key="3">
    <source>
        <dbReference type="EMBL" id="CAK0886679.1"/>
    </source>
</evidence>
<name>A0ABN9WJH3_9DINO</name>
<gene>
    <name evidence="3" type="ORF">PCOR1329_LOCUS67970</name>
</gene>
<sequence>MAAPKVTIHPQRIRGSASELERQLRQVTPQLPTALAGTWLATDTAPVPADAKFVDTIKGLFPKTCDVPQCTLGSGAPVTGKDLKVGVVLSGGQAPGGHNVVAGIYDAVRRTGPNSECYGFLDGPHGIFSGNVTKFDDLMIDGYRNTGGFDMIGRIRAPQDRDAGAV</sequence>
<dbReference type="InterPro" id="IPR035966">
    <property type="entry name" value="PKF_sf"/>
</dbReference>
<evidence type="ECO:0000313" key="4">
    <source>
        <dbReference type="Proteomes" id="UP001189429"/>
    </source>
</evidence>
<evidence type="ECO:0008006" key="5">
    <source>
        <dbReference type="Google" id="ProtNLM"/>
    </source>
</evidence>
<reference evidence="3" key="1">
    <citation type="submission" date="2023-10" db="EMBL/GenBank/DDBJ databases">
        <authorList>
            <person name="Chen Y."/>
            <person name="Shah S."/>
            <person name="Dougan E. K."/>
            <person name="Thang M."/>
            <person name="Chan C."/>
        </authorList>
    </citation>
    <scope>NUCLEOTIDE SEQUENCE [LARGE SCALE GENOMIC DNA]</scope>
</reference>
<dbReference type="Proteomes" id="UP001189429">
    <property type="component" value="Unassembled WGS sequence"/>
</dbReference>
<dbReference type="PANTHER" id="PTHR43650:SF1">
    <property type="entry name" value="PYROPHOSPHATE--FRUCTOSE 6-PHOSPHATE 1-PHOSPHOTRANSFERASE SUBUNIT BETA 2"/>
    <property type="match status" value="1"/>
</dbReference>
<organism evidence="3 4">
    <name type="scientific">Prorocentrum cordatum</name>
    <dbReference type="NCBI Taxonomy" id="2364126"/>
    <lineage>
        <taxon>Eukaryota</taxon>
        <taxon>Sar</taxon>
        <taxon>Alveolata</taxon>
        <taxon>Dinophyceae</taxon>
        <taxon>Prorocentrales</taxon>
        <taxon>Prorocentraceae</taxon>
        <taxon>Prorocentrum</taxon>
    </lineage>
</organism>
<keyword evidence="2" id="KW-0324">Glycolysis</keyword>
<keyword evidence="4" id="KW-1185">Reference proteome</keyword>
<keyword evidence="1" id="KW-0963">Cytoplasm</keyword>
<comment type="caution">
    <text evidence="3">The sequence shown here is derived from an EMBL/GenBank/DDBJ whole genome shotgun (WGS) entry which is preliminary data.</text>
</comment>
<accession>A0ABN9WJH3</accession>
<dbReference type="PANTHER" id="PTHR43650">
    <property type="entry name" value="PYROPHOSPHATE--FRUCTOSE 6-PHOSPHATE 1-PHOSPHOTRANSFERASE"/>
    <property type="match status" value="1"/>
</dbReference>
<protein>
    <recommendedName>
        <fullName evidence="5">Diphosphate--fructose-6-phosphate 1-phosphotransferase</fullName>
    </recommendedName>
</protein>
<proteinExistence type="predicted"/>
<dbReference type="SUPFAM" id="SSF53784">
    <property type="entry name" value="Phosphofructokinase"/>
    <property type="match status" value="1"/>
</dbReference>
<dbReference type="Gene3D" id="3.40.50.450">
    <property type="match status" value="1"/>
</dbReference>